<keyword evidence="4 7" id="KW-0133">Cell shape</keyword>
<proteinExistence type="inferred from homology"/>
<evidence type="ECO:0000256" key="5">
    <source>
        <dbReference type="ARBA" id="ARBA00022984"/>
    </source>
</evidence>
<reference evidence="10" key="1">
    <citation type="journal article" date="2019" name="Int. J. Syst. Evol. Microbiol.">
        <title>The Global Catalogue of Microorganisms (GCM) 10K type strain sequencing project: providing services to taxonomists for standard genome sequencing and annotation.</title>
        <authorList>
            <consortium name="The Broad Institute Genomics Platform"/>
            <consortium name="The Broad Institute Genome Sequencing Center for Infectious Disease"/>
            <person name="Wu L."/>
            <person name="Ma J."/>
        </authorList>
    </citation>
    <scope>NUCLEOTIDE SEQUENCE [LARGE SCALE GENOMIC DNA]</scope>
    <source>
        <strain evidence="10">JCM 17543</strain>
    </source>
</reference>
<evidence type="ECO:0000313" key="9">
    <source>
        <dbReference type="EMBL" id="GAA3899760.1"/>
    </source>
</evidence>
<sequence length="269" mass="29340">MSAGTSDRRKYWIAGTITSSIALGAFAFVSFSPALGPVAGAIVPQLYVDSLPSAQIPVRGPYVLVDAASARLYMMMDGRVQDSMKVIVGKPETPTPVLKSVINYATVNPYWHVGADLTRTLIAPRVLKDGKAYLIQQGYEVVTEWGPGAQVISPDSVDWKAVAAGQTRVFIRQRPGPANSLGHFKFELPNGDGIYLHDTPKKELFSADMRALSHGCVRLEDAQRLARWLLGKDPPVASVPEDNVLLPRPVPIMISYLDPQSRMQLTSLQ</sequence>
<evidence type="ECO:0000313" key="10">
    <source>
        <dbReference type="Proteomes" id="UP001500827"/>
    </source>
</evidence>
<dbReference type="Proteomes" id="UP001500827">
    <property type="component" value="Unassembled WGS sequence"/>
</dbReference>
<dbReference type="PROSITE" id="PS52029">
    <property type="entry name" value="LD_TPASE"/>
    <property type="match status" value="1"/>
</dbReference>
<evidence type="ECO:0000256" key="7">
    <source>
        <dbReference type="PROSITE-ProRule" id="PRU01373"/>
    </source>
</evidence>
<gene>
    <name evidence="9" type="ORF">GCM10022276_18260</name>
</gene>
<comment type="caution">
    <text evidence="9">The sequence shown here is derived from an EMBL/GenBank/DDBJ whole genome shotgun (WGS) entry which is preliminary data.</text>
</comment>
<accession>A0ABP7LDP0</accession>
<comment type="similarity">
    <text evidence="2">Belongs to the YkuD family.</text>
</comment>
<evidence type="ECO:0000256" key="3">
    <source>
        <dbReference type="ARBA" id="ARBA00022679"/>
    </source>
</evidence>
<evidence type="ECO:0000256" key="2">
    <source>
        <dbReference type="ARBA" id="ARBA00005992"/>
    </source>
</evidence>
<organism evidence="9 10">
    <name type="scientific">Sphingomonas limnosediminicola</name>
    <dbReference type="NCBI Taxonomy" id="940133"/>
    <lineage>
        <taxon>Bacteria</taxon>
        <taxon>Pseudomonadati</taxon>
        <taxon>Pseudomonadota</taxon>
        <taxon>Alphaproteobacteria</taxon>
        <taxon>Sphingomonadales</taxon>
        <taxon>Sphingomonadaceae</taxon>
        <taxon>Sphingomonas</taxon>
    </lineage>
</organism>
<dbReference type="PANTHER" id="PTHR41533">
    <property type="entry name" value="L,D-TRANSPEPTIDASE HI_1667-RELATED"/>
    <property type="match status" value="1"/>
</dbReference>
<keyword evidence="6 7" id="KW-0961">Cell wall biogenesis/degradation</keyword>
<evidence type="ECO:0000256" key="1">
    <source>
        <dbReference type="ARBA" id="ARBA00004752"/>
    </source>
</evidence>
<dbReference type="PANTHER" id="PTHR41533:SF2">
    <property type="entry name" value="BLR7131 PROTEIN"/>
    <property type="match status" value="1"/>
</dbReference>
<keyword evidence="10" id="KW-1185">Reference proteome</keyword>
<protein>
    <recommendedName>
        <fullName evidence="8">L,D-TPase catalytic domain-containing protein</fullName>
    </recommendedName>
</protein>
<evidence type="ECO:0000256" key="6">
    <source>
        <dbReference type="ARBA" id="ARBA00023316"/>
    </source>
</evidence>
<feature type="active site" description="Proton donor/acceptor" evidence="7">
    <location>
        <position position="197"/>
    </location>
</feature>
<dbReference type="InterPro" id="IPR052905">
    <property type="entry name" value="LD-transpeptidase_YkuD-like"/>
</dbReference>
<evidence type="ECO:0000256" key="4">
    <source>
        <dbReference type="ARBA" id="ARBA00022960"/>
    </source>
</evidence>
<feature type="active site" description="Nucleophile" evidence="7">
    <location>
        <position position="216"/>
    </location>
</feature>
<dbReference type="InterPro" id="IPR038063">
    <property type="entry name" value="Transpep_catalytic_dom"/>
</dbReference>
<dbReference type="CDD" id="cd16913">
    <property type="entry name" value="YkuD_like"/>
    <property type="match status" value="1"/>
</dbReference>
<name>A0ABP7LDP0_9SPHN</name>
<keyword evidence="3" id="KW-0808">Transferase</keyword>
<dbReference type="Pfam" id="PF03734">
    <property type="entry name" value="YkuD"/>
    <property type="match status" value="1"/>
</dbReference>
<dbReference type="InterPro" id="IPR005490">
    <property type="entry name" value="LD_TPept_cat_dom"/>
</dbReference>
<dbReference type="SUPFAM" id="SSF141523">
    <property type="entry name" value="L,D-transpeptidase catalytic domain-like"/>
    <property type="match status" value="1"/>
</dbReference>
<evidence type="ECO:0000259" key="8">
    <source>
        <dbReference type="PROSITE" id="PS52029"/>
    </source>
</evidence>
<dbReference type="RefSeq" id="WP_344699375.1">
    <property type="nucleotide sequence ID" value="NZ_BAABBM010000001.1"/>
</dbReference>
<comment type="pathway">
    <text evidence="1 7">Cell wall biogenesis; peptidoglycan biosynthesis.</text>
</comment>
<dbReference type="EMBL" id="BAABBM010000001">
    <property type="protein sequence ID" value="GAA3899760.1"/>
    <property type="molecule type" value="Genomic_DNA"/>
</dbReference>
<keyword evidence="5 7" id="KW-0573">Peptidoglycan synthesis</keyword>
<dbReference type="Gene3D" id="2.40.440.10">
    <property type="entry name" value="L,D-transpeptidase catalytic domain-like"/>
    <property type="match status" value="1"/>
</dbReference>
<feature type="domain" description="L,D-TPase catalytic" evidence="8">
    <location>
        <begin position="61"/>
        <end position="239"/>
    </location>
</feature>